<dbReference type="InterPro" id="IPR059122">
    <property type="entry name" value="Beta-prop_WDR5-like"/>
</dbReference>
<dbReference type="InterPro" id="IPR002921">
    <property type="entry name" value="Fungal_lipase-type"/>
</dbReference>
<dbReference type="SMART" id="SM00320">
    <property type="entry name" value="WD40"/>
    <property type="match status" value="12"/>
</dbReference>
<feature type="domain" description="WDR5-like beta-propeller" evidence="9">
    <location>
        <begin position="69"/>
        <end position="355"/>
    </location>
</feature>
<evidence type="ECO:0000256" key="7">
    <source>
        <dbReference type="SAM" id="MobiDB-lite"/>
    </source>
</evidence>
<dbReference type="GO" id="GO:0035097">
    <property type="term" value="C:histone methyltransferase complex"/>
    <property type="evidence" value="ECO:0007669"/>
    <property type="project" value="UniProtKB-ARBA"/>
</dbReference>
<evidence type="ECO:0000256" key="5">
    <source>
        <dbReference type="ARBA" id="ARBA00038344"/>
    </source>
</evidence>
<dbReference type="FunFam" id="2.130.10.10:FF:000228">
    <property type="entry name" value="COMPASS-like H3K4 histone methylase component WDR5A"/>
    <property type="match status" value="1"/>
</dbReference>
<feature type="region of interest" description="Disordered" evidence="7">
    <location>
        <begin position="1"/>
        <end position="37"/>
    </location>
</feature>
<evidence type="ECO:0000259" key="9">
    <source>
        <dbReference type="Pfam" id="PF25175"/>
    </source>
</evidence>
<comment type="similarity">
    <text evidence="5">Belongs to the WD repeat cdt2 family.</text>
</comment>
<comment type="pathway">
    <text evidence="1">Protein modification; protein ubiquitination.</text>
</comment>
<feature type="compositionally biased region" description="Basic and acidic residues" evidence="7">
    <location>
        <begin position="1705"/>
        <end position="1717"/>
    </location>
</feature>
<feature type="repeat" description="WD" evidence="6">
    <location>
        <begin position="238"/>
        <end position="279"/>
    </location>
</feature>
<feature type="repeat" description="WD" evidence="6">
    <location>
        <begin position="65"/>
        <end position="106"/>
    </location>
</feature>
<dbReference type="PANTHER" id="PTHR22852">
    <property type="entry name" value="LETHAL 2 DENTICLELESS PROTEIN RETINOIC ACID-REGULATED NUCLEAR MATRIX-ASSOCIATED PROTEIN"/>
    <property type="match status" value="1"/>
</dbReference>
<comment type="caution">
    <text evidence="10">The sequence shown here is derived from an EMBL/GenBank/DDBJ whole genome shotgun (WGS) entry which is preliminary data.</text>
</comment>
<feature type="region of interest" description="Disordered" evidence="7">
    <location>
        <begin position="1497"/>
        <end position="1522"/>
    </location>
</feature>
<dbReference type="GO" id="GO:0043161">
    <property type="term" value="P:proteasome-mediated ubiquitin-dependent protein catabolic process"/>
    <property type="evidence" value="ECO:0007669"/>
    <property type="project" value="TreeGrafter"/>
</dbReference>
<proteinExistence type="inferred from homology"/>
<dbReference type="PROSITE" id="PS50082">
    <property type="entry name" value="WD_REPEATS_2"/>
    <property type="match status" value="10"/>
</dbReference>
<dbReference type="PANTHER" id="PTHR22852:SF0">
    <property type="entry name" value="DENTICLELESS PROTEIN HOMOLOG"/>
    <property type="match status" value="1"/>
</dbReference>
<dbReference type="Gene3D" id="2.130.10.10">
    <property type="entry name" value="YVTN repeat-like/Quinoprotein amine dehydrogenase"/>
    <property type="match status" value="3"/>
</dbReference>
<feature type="compositionally biased region" description="Low complexity" evidence="7">
    <location>
        <begin position="1"/>
        <end position="11"/>
    </location>
</feature>
<dbReference type="InterPro" id="IPR029058">
    <property type="entry name" value="AB_hydrolase_fold"/>
</dbReference>
<evidence type="ECO:0000256" key="6">
    <source>
        <dbReference type="PROSITE-ProRule" id="PRU00221"/>
    </source>
</evidence>
<dbReference type="GO" id="GO:0006629">
    <property type="term" value="P:lipid metabolic process"/>
    <property type="evidence" value="ECO:0007669"/>
    <property type="project" value="InterPro"/>
</dbReference>
<dbReference type="Pfam" id="PF01764">
    <property type="entry name" value="Lipase_3"/>
    <property type="match status" value="1"/>
</dbReference>
<dbReference type="EMBL" id="LHPG02000008">
    <property type="protein sequence ID" value="PRW56627.1"/>
    <property type="molecule type" value="Genomic_DNA"/>
</dbReference>
<feature type="compositionally biased region" description="Low complexity" evidence="7">
    <location>
        <begin position="982"/>
        <end position="991"/>
    </location>
</feature>
<dbReference type="SUPFAM" id="SSF53474">
    <property type="entry name" value="alpha/beta-Hydrolases"/>
    <property type="match status" value="1"/>
</dbReference>
<dbReference type="SUPFAM" id="SSF50978">
    <property type="entry name" value="WD40 repeat-like"/>
    <property type="match status" value="2"/>
</dbReference>
<dbReference type="GO" id="GO:0030674">
    <property type="term" value="F:protein-macromolecule adaptor activity"/>
    <property type="evidence" value="ECO:0007669"/>
    <property type="project" value="TreeGrafter"/>
</dbReference>
<dbReference type="InterPro" id="IPR020472">
    <property type="entry name" value="WD40_PAC1"/>
</dbReference>
<feature type="compositionally biased region" description="Low complexity" evidence="7">
    <location>
        <begin position="952"/>
        <end position="961"/>
    </location>
</feature>
<feature type="repeat" description="WD" evidence="6">
    <location>
        <begin position="107"/>
        <end position="143"/>
    </location>
</feature>
<evidence type="ECO:0000256" key="2">
    <source>
        <dbReference type="ARBA" id="ARBA00022574"/>
    </source>
</evidence>
<feature type="repeat" description="WD" evidence="6">
    <location>
        <begin position="676"/>
        <end position="699"/>
    </location>
</feature>
<dbReference type="PROSITE" id="PS00678">
    <property type="entry name" value="WD_REPEATS_1"/>
    <property type="match status" value="4"/>
</dbReference>
<evidence type="ECO:0000256" key="1">
    <source>
        <dbReference type="ARBA" id="ARBA00004906"/>
    </source>
</evidence>
<dbReference type="PRINTS" id="PR00320">
    <property type="entry name" value="GPROTEINBRPT"/>
</dbReference>
<dbReference type="PROSITE" id="PS50294">
    <property type="entry name" value="WD_REPEATS_REGION"/>
    <property type="match status" value="7"/>
</dbReference>
<dbReference type="OrthoDB" id="2096344at2759"/>
<dbReference type="InterPro" id="IPR015943">
    <property type="entry name" value="WD40/YVTN_repeat-like_dom_sf"/>
</dbReference>
<dbReference type="InterPro" id="IPR051865">
    <property type="entry name" value="WD-repeat_CDT2_adapter"/>
</dbReference>
<evidence type="ECO:0000313" key="11">
    <source>
        <dbReference type="Proteomes" id="UP000239899"/>
    </source>
</evidence>
<feature type="region of interest" description="Disordered" evidence="7">
    <location>
        <begin position="1698"/>
        <end position="1717"/>
    </location>
</feature>
<reference evidence="10 11" key="1">
    <citation type="journal article" date="2018" name="Plant J.">
        <title>Genome sequences of Chlorella sorokiniana UTEX 1602 and Micractinium conductrix SAG 241.80: implications to maltose excretion by a green alga.</title>
        <authorList>
            <person name="Arriola M.B."/>
            <person name="Velmurugan N."/>
            <person name="Zhang Y."/>
            <person name="Plunkett M.H."/>
            <person name="Hondzo H."/>
            <person name="Barney B.M."/>
        </authorList>
    </citation>
    <scope>NUCLEOTIDE SEQUENCE [LARGE SCALE GENOMIC DNA]</scope>
    <source>
        <strain evidence="11">UTEX 1602</strain>
    </source>
</reference>
<feature type="compositionally biased region" description="Low complexity" evidence="7">
    <location>
        <begin position="869"/>
        <end position="884"/>
    </location>
</feature>
<keyword evidence="2 6" id="KW-0853">WD repeat</keyword>
<dbReference type="InterPro" id="IPR019775">
    <property type="entry name" value="WD40_repeat_CS"/>
</dbReference>
<sequence length="1717" mass="180736">MASVADQQPAGAAPPPEQHPGQGLQAASGLEAPSSASAAVLHGAGEWRDRTDLPDAPYGLLHSLVAHGGKAVTAVQFDTSGHRVASAGADGTAAIWDPRTGQLLHRLTGHRGGLSDLAWSPDGRYLATAGDDHTVRVWDAASGCCCRILQAHSHHAMCCAWSAGGNLLASGGFDEILVVWDVRQGKPVRIIPGHADPVSGVAFGGDPGAEVIASCSFDGLTRIWQLPTGKCAHSLVDRHNNSPALASLRFTPNGKFLLTVNMDSRLLLWDPQTHKIKKTYKGHLNRTTCLQACFVVHDCLNDPPQKFVACGSEDRHVYLWDLNTKQIVGILRGRPSAEAPGSGHCATVLAVDAAQQLRGGPVHRRPFVAEFSVEGACSGTVMNNPGGMGTPAFAAQYSKIYNDGKLLAVADEEGFVSIVDTSCELPSEMADDWGPNKPRAQWMAHRNAVFDLCWCNDDMRMLTASGDQTISLWDTGHADLLASFRGHSGSVKTVCPMPASNDVFASGARDGALMVWDARVPARADATTGEPFHSPVVTIQDAHALNDRQKRRRTPLQGRTRPSVTSLTFLQGTSNQLATGGVDGIVKFWDLRQTAGGAAAAAAPAWDLARLCDASVPHISQKQHGITSLALQPQGSQLLVSLTGGHHFVYDPLRPHIGPTRWFGGHTVASFYVKAAWSPDGSHIISGSTDRSVYIWEVDAPDGASPYVLPGHQGEVTAVAWCPSDFHQIATTADDATVKVWHIQRQQPEEQADGGKAQDGWQPWWRQASQVQAAAAAAAAYQGVGQEAPAGSATPGTALGSAAAAAAAGLGAATPWTAPGLGGSSSASMLAALRTQGGTAGPSAGPVGSTPLVAAGRQDENAHANQRLQQGAAGPAEQQQQQAGSSRLVPFMTPFAPAGTTPAGTGSPAAGTRTVRRIGDLLNNPAPSTRRTTKQRSIASFLCSPAVAKAADGAAAGPSAGESTVRKGGAGSRRDLPDASCGGRRAAGGSSVAPTSAGKRGSPLPGLAGSALPSPPSAKRLRTTFEVAGTSKDAAAAAAAVAAATRLAGAAAAALEPSPEQALGGGAAAKAAAAEAAGSAAMQRQGSSRENQLDLCNEEEHVVYGTPLAEATTEFARRNPLLAAFIPDFMENAVDALLPDAFEARVERRAQRVARRCAKLKTDFALGVGEVAATLLRVCKYALSALDVHDLIFGIYSLAQHHVETRAEDAIRGTPVRHPTMLRWLLYCCNLAMAAYCPTKETFAAMMYCKVEDIVELKADSDSTRPAYAIGVDHKARQVVLAFRGTTDLNDMLTDACATCTPYLDGYAHFGMLKAARWFVKHKLGMLRELCDEHPSYGLLLVGHSLGAGTAVLVAHLMHRGDPEAMEVMQGIKLHAVGIATPAVLTANLAEGCNGYISSVVLQHDLVPRFSVYNVFAMKQELDATGYKDKLKSTAKDWMVPDIIEHSETYKRLVRHSHSVLAVVTRALARCYLLLVQWVVTFLRWAGLLRLDSDNGASPAASSTSNGGAAEEPAHRTAGQMVRDTVRGGLRATARAAQMVMHHQGLPEETLAAIERACEEATKGDACIHALYAPGRLFFLKRIDAPKEEAEAIRRAVLGRRASRKAERAAAKAAAAADKAGKGGAAAGNEEGEVAADASSGGSSSDDDDELLYPGAKFELIRGAPEERFRRIVLQDTCLKDHLCCCYCLAVQQLADGQGAQPQGKEAHGEDSKRKEE</sequence>
<feature type="repeat" description="WD" evidence="6">
    <location>
        <begin position="191"/>
        <end position="234"/>
    </location>
</feature>
<evidence type="ECO:0000313" key="10">
    <source>
        <dbReference type="EMBL" id="PRW56627.1"/>
    </source>
</evidence>
<keyword evidence="4" id="KW-0833">Ubl conjugation pathway</keyword>
<organism evidence="10 11">
    <name type="scientific">Chlorella sorokiniana</name>
    <name type="common">Freshwater green alga</name>
    <dbReference type="NCBI Taxonomy" id="3076"/>
    <lineage>
        <taxon>Eukaryota</taxon>
        <taxon>Viridiplantae</taxon>
        <taxon>Chlorophyta</taxon>
        <taxon>core chlorophytes</taxon>
        <taxon>Trebouxiophyceae</taxon>
        <taxon>Chlorellales</taxon>
        <taxon>Chlorellaceae</taxon>
        <taxon>Chlorella clade</taxon>
        <taxon>Chlorella</taxon>
    </lineage>
</organism>
<evidence type="ECO:0000256" key="4">
    <source>
        <dbReference type="ARBA" id="ARBA00022786"/>
    </source>
</evidence>
<dbReference type="InterPro" id="IPR001680">
    <property type="entry name" value="WD40_rpt"/>
</dbReference>
<dbReference type="Gene3D" id="3.40.50.1820">
    <property type="entry name" value="alpha/beta hydrolase"/>
    <property type="match status" value="1"/>
</dbReference>
<feature type="region of interest" description="Disordered" evidence="7">
    <location>
        <begin position="860"/>
        <end position="885"/>
    </location>
</feature>
<dbReference type="CDD" id="cd00200">
    <property type="entry name" value="WD40"/>
    <property type="match status" value="2"/>
</dbReference>
<dbReference type="Pfam" id="PF00400">
    <property type="entry name" value="WD40"/>
    <property type="match status" value="5"/>
</dbReference>
<dbReference type="Proteomes" id="UP000239899">
    <property type="component" value="Unassembled WGS sequence"/>
</dbReference>
<feature type="domain" description="Fungal lipase-type" evidence="8">
    <location>
        <begin position="1280"/>
        <end position="1412"/>
    </location>
</feature>
<feature type="repeat" description="WD" evidence="6">
    <location>
        <begin position="484"/>
        <end position="517"/>
    </location>
</feature>
<dbReference type="Pfam" id="PF25175">
    <property type="entry name" value="Beta-prop_WDR5"/>
    <property type="match status" value="1"/>
</dbReference>
<evidence type="ECO:0000256" key="3">
    <source>
        <dbReference type="ARBA" id="ARBA00022737"/>
    </source>
</evidence>
<accession>A0A2P6TRD0</accession>
<feature type="repeat" description="WD" evidence="6">
    <location>
        <begin position="709"/>
        <end position="751"/>
    </location>
</feature>
<feature type="region of interest" description="Disordered" evidence="7">
    <location>
        <begin position="952"/>
        <end position="1018"/>
    </location>
</feature>
<evidence type="ECO:0000259" key="8">
    <source>
        <dbReference type="Pfam" id="PF01764"/>
    </source>
</evidence>
<dbReference type="InterPro" id="IPR036322">
    <property type="entry name" value="WD40_repeat_dom_sf"/>
</dbReference>
<protein>
    <submittedName>
        <fullName evidence="10">Denticleless-like protein</fullName>
    </submittedName>
</protein>
<gene>
    <name evidence="10" type="ORF">C2E21_4727</name>
</gene>
<keyword evidence="11" id="KW-1185">Reference proteome</keyword>
<feature type="region of interest" description="Disordered" evidence="7">
    <location>
        <begin position="1617"/>
        <end position="1649"/>
    </location>
</feature>
<keyword evidence="3" id="KW-0677">Repeat</keyword>
<feature type="compositionally biased region" description="Low complexity" evidence="7">
    <location>
        <begin position="1635"/>
        <end position="1644"/>
    </location>
</feature>
<feature type="repeat" description="WD" evidence="6">
    <location>
        <begin position="564"/>
        <end position="592"/>
    </location>
</feature>
<name>A0A2P6TRD0_CHLSO</name>
<feature type="repeat" description="WD" evidence="6">
    <location>
        <begin position="149"/>
        <end position="190"/>
    </location>
</feature>
<dbReference type="STRING" id="3076.A0A2P6TRD0"/>
<feature type="repeat" description="WD" evidence="6">
    <location>
        <begin position="442"/>
        <end position="483"/>
    </location>
</feature>
<dbReference type="CDD" id="cd00519">
    <property type="entry name" value="Lipase_3"/>
    <property type="match status" value="1"/>
</dbReference>